<organism evidence="10 11">
    <name type="scientific">Salimicrobium flavidum</name>
    <dbReference type="NCBI Taxonomy" id="570947"/>
    <lineage>
        <taxon>Bacteria</taxon>
        <taxon>Bacillati</taxon>
        <taxon>Bacillota</taxon>
        <taxon>Bacilli</taxon>
        <taxon>Bacillales</taxon>
        <taxon>Bacillaceae</taxon>
        <taxon>Salimicrobium</taxon>
    </lineage>
</organism>
<dbReference type="SUPFAM" id="SSF103473">
    <property type="entry name" value="MFS general substrate transporter"/>
    <property type="match status" value="1"/>
</dbReference>
<feature type="region of interest" description="Disordered" evidence="7">
    <location>
        <begin position="461"/>
        <end position="484"/>
    </location>
</feature>
<dbReference type="PROSITE" id="PS50850">
    <property type="entry name" value="MFS"/>
    <property type="match status" value="1"/>
</dbReference>
<dbReference type="RefSeq" id="WP_076558881.1">
    <property type="nucleotide sequence ID" value="NZ_FTOC01000005.1"/>
</dbReference>
<dbReference type="PANTHER" id="PTHR42718:SF24">
    <property type="entry name" value="MAJOR FACILITATOR SUPERFAMILY (MFS) PROFILE DOMAIN-CONTAINING PROTEIN"/>
    <property type="match status" value="1"/>
</dbReference>
<dbReference type="Pfam" id="PF07690">
    <property type="entry name" value="MFS_1"/>
    <property type="match status" value="1"/>
</dbReference>
<reference evidence="11" key="1">
    <citation type="submission" date="2017-01" db="EMBL/GenBank/DDBJ databases">
        <authorList>
            <person name="Varghese N."/>
            <person name="Submissions S."/>
        </authorList>
    </citation>
    <scope>NUCLEOTIDE SEQUENCE [LARGE SCALE GENOMIC DNA]</scope>
    <source>
        <strain evidence="11">DSM 23127</strain>
    </source>
</reference>
<dbReference type="GO" id="GO:0022857">
    <property type="term" value="F:transmembrane transporter activity"/>
    <property type="evidence" value="ECO:0007669"/>
    <property type="project" value="InterPro"/>
</dbReference>
<feature type="transmembrane region" description="Helical" evidence="8">
    <location>
        <begin position="165"/>
        <end position="184"/>
    </location>
</feature>
<feature type="transmembrane region" description="Helical" evidence="8">
    <location>
        <begin position="196"/>
        <end position="216"/>
    </location>
</feature>
<dbReference type="EMBL" id="FTOC01000005">
    <property type="protein sequence ID" value="SIS47954.1"/>
    <property type="molecule type" value="Genomic_DNA"/>
</dbReference>
<dbReference type="InterPro" id="IPR036259">
    <property type="entry name" value="MFS_trans_sf"/>
</dbReference>
<evidence type="ECO:0000256" key="4">
    <source>
        <dbReference type="ARBA" id="ARBA00022692"/>
    </source>
</evidence>
<dbReference type="InterPro" id="IPR011701">
    <property type="entry name" value="MFS"/>
</dbReference>
<evidence type="ECO:0000256" key="1">
    <source>
        <dbReference type="ARBA" id="ARBA00004651"/>
    </source>
</evidence>
<feature type="transmembrane region" description="Helical" evidence="8">
    <location>
        <begin position="437"/>
        <end position="456"/>
    </location>
</feature>
<evidence type="ECO:0000256" key="7">
    <source>
        <dbReference type="SAM" id="MobiDB-lite"/>
    </source>
</evidence>
<evidence type="ECO:0000256" key="5">
    <source>
        <dbReference type="ARBA" id="ARBA00022989"/>
    </source>
</evidence>
<keyword evidence="5 8" id="KW-1133">Transmembrane helix</keyword>
<dbReference type="GO" id="GO:0005886">
    <property type="term" value="C:plasma membrane"/>
    <property type="evidence" value="ECO:0007669"/>
    <property type="project" value="UniProtKB-SubCell"/>
</dbReference>
<evidence type="ECO:0000259" key="9">
    <source>
        <dbReference type="PROSITE" id="PS50850"/>
    </source>
</evidence>
<name>A0A1N7JFC2_9BACI</name>
<accession>A0A1N7JFC2</accession>
<dbReference type="STRING" id="570947.SAMN05421687_105184"/>
<feature type="transmembrane region" description="Helical" evidence="8">
    <location>
        <begin position="134"/>
        <end position="153"/>
    </location>
</feature>
<evidence type="ECO:0000256" key="2">
    <source>
        <dbReference type="ARBA" id="ARBA00022448"/>
    </source>
</evidence>
<dbReference type="PANTHER" id="PTHR42718">
    <property type="entry name" value="MAJOR FACILITATOR SUPERFAMILY MULTIDRUG TRANSPORTER MFSC"/>
    <property type="match status" value="1"/>
</dbReference>
<gene>
    <name evidence="10" type="ORF">SAMN05421687_105184</name>
</gene>
<feature type="transmembrane region" description="Helical" evidence="8">
    <location>
        <begin position="49"/>
        <end position="69"/>
    </location>
</feature>
<feature type="transmembrane region" description="Helical" evidence="8">
    <location>
        <begin position="264"/>
        <end position="289"/>
    </location>
</feature>
<feature type="transmembrane region" description="Helical" evidence="8">
    <location>
        <begin position="329"/>
        <end position="348"/>
    </location>
</feature>
<proteinExistence type="predicted"/>
<feature type="compositionally biased region" description="Basic and acidic residues" evidence="7">
    <location>
        <begin position="472"/>
        <end position="484"/>
    </location>
</feature>
<dbReference type="AlphaFoldDB" id="A0A1N7JFC2"/>
<keyword evidence="2" id="KW-0813">Transport</keyword>
<dbReference type="Gene3D" id="1.20.1720.10">
    <property type="entry name" value="Multidrug resistance protein D"/>
    <property type="match status" value="1"/>
</dbReference>
<feature type="domain" description="Major facilitator superfamily (MFS) profile" evidence="9">
    <location>
        <begin position="11"/>
        <end position="461"/>
    </location>
</feature>
<dbReference type="Proteomes" id="UP000187608">
    <property type="component" value="Unassembled WGS sequence"/>
</dbReference>
<feature type="transmembrane region" description="Helical" evidence="8">
    <location>
        <begin position="354"/>
        <end position="376"/>
    </location>
</feature>
<keyword evidence="3" id="KW-1003">Cell membrane</keyword>
<evidence type="ECO:0000313" key="10">
    <source>
        <dbReference type="EMBL" id="SIS47954.1"/>
    </source>
</evidence>
<evidence type="ECO:0000256" key="8">
    <source>
        <dbReference type="SAM" id="Phobius"/>
    </source>
</evidence>
<sequence length="484" mass="53010">MAEQNYSKVLVAALLISGSFITILNQTLMITAIPPIMEEMNVSANSAQWLTTVFMLVNGIMIPITAFLIEKFTTRQLFMAAMGTFLVGTVLGGVAFNFQSLIAARVIQSAGAGIMLPLMQTVFLLIFPVEKRGAAMGYIGLVISFAPAIGPSLSGWVTEEFTWRYLFWFIFPLVIIMMTVAYFILRNVTELKDPKLDIPSVLLSTFGFGGLLYGFTSAGNNGWGSPVTLIALTLGALILYAFIKRQLSMAHPMLEFRVFKLKTFSLTTIIAAFTFMGLIGSETLIPLFMQNMRDFTAFESGLVLLPGALISGLMSPITGRIFDRIGGRILGVVGLTIMTIGTILLGVLDTDTTITYLMIVYAIRMFGFSMVMMPVTTSGLNELPNKLIPHGAAVSNTMRQIAASVGTAILVTLMTTARETTESIASIDRPDIFGVNFAFFVIAALSAVSTIMALFIKRTSPPSDEQWDEWEREAQERKVEKDKR</sequence>
<dbReference type="InterPro" id="IPR004638">
    <property type="entry name" value="EmrB-like"/>
</dbReference>
<dbReference type="PRINTS" id="PR01036">
    <property type="entry name" value="TCRTETB"/>
</dbReference>
<dbReference type="InterPro" id="IPR020846">
    <property type="entry name" value="MFS_dom"/>
</dbReference>
<evidence type="ECO:0000256" key="6">
    <source>
        <dbReference type="ARBA" id="ARBA00023136"/>
    </source>
</evidence>
<evidence type="ECO:0000256" key="3">
    <source>
        <dbReference type="ARBA" id="ARBA00022475"/>
    </source>
</evidence>
<keyword evidence="11" id="KW-1185">Reference proteome</keyword>
<feature type="transmembrane region" description="Helical" evidence="8">
    <location>
        <begin position="76"/>
        <end position="96"/>
    </location>
</feature>
<feature type="transmembrane region" description="Helical" evidence="8">
    <location>
        <begin position="295"/>
        <end position="317"/>
    </location>
</feature>
<feature type="transmembrane region" description="Helical" evidence="8">
    <location>
        <begin position="12"/>
        <end position="37"/>
    </location>
</feature>
<keyword evidence="4 8" id="KW-0812">Transmembrane</keyword>
<protein>
    <submittedName>
        <fullName evidence="10">Drug resistance transporter, EmrB/QacA subfamily</fullName>
    </submittedName>
</protein>
<feature type="transmembrane region" description="Helical" evidence="8">
    <location>
        <begin position="102"/>
        <end position="127"/>
    </location>
</feature>
<dbReference type="NCBIfam" id="TIGR00711">
    <property type="entry name" value="efflux_EmrB"/>
    <property type="match status" value="1"/>
</dbReference>
<comment type="subcellular location">
    <subcellularLocation>
        <location evidence="1">Cell membrane</location>
        <topology evidence="1">Multi-pass membrane protein</topology>
    </subcellularLocation>
</comment>
<evidence type="ECO:0000313" key="11">
    <source>
        <dbReference type="Proteomes" id="UP000187608"/>
    </source>
</evidence>
<keyword evidence="6 8" id="KW-0472">Membrane</keyword>
<dbReference type="OrthoDB" id="9816041at2"/>
<dbReference type="Gene3D" id="1.20.1250.20">
    <property type="entry name" value="MFS general substrate transporter like domains"/>
    <property type="match status" value="1"/>
</dbReference>
<feature type="transmembrane region" description="Helical" evidence="8">
    <location>
        <begin position="222"/>
        <end position="243"/>
    </location>
</feature>
<dbReference type="CDD" id="cd17503">
    <property type="entry name" value="MFS_LmrB_MDR_like"/>
    <property type="match status" value="1"/>
</dbReference>
<feature type="transmembrane region" description="Helical" evidence="8">
    <location>
        <begin position="397"/>
        <end position="417"/>
    </location>
</feature>